<proteinExistence type="predicted"/>
<feature type="compositionally biased region" description="Basic and acidic residues" evidence="1">
    <location>
        <begin position="964"/>
        <end position="1009"/>
    </location>
</feature>
<name>A0A9W4MEC7_9ACTN</name>
<gene>
    <name evidence="2" type="ORF">SBRY_50185</name>
</gene>
<feature type="compositionally biased region" description="Basic and acidic residues" evidence="1">
    <location>
        <begin position="203"/>
        <end position="240"/>
    </location>
</feature>
<sequence>MARRLGGERVGVGQPAHGRVRGQRRLVLPGGGDDRLRVGHRARQRLVHEDRQPLPEEGHGVRAVRAAVPVGDDDRVDQAEQVAGCVDQPLDPAPGAQQFVALRGAAAERHDPGVTAERPDVEVLDDVVDVAVVRPDDADAHVPLLSPASRRFPMLPDASRCSPPGRVFRLPPSAVSGAGGDPADRRGRGVGAGQPDVGLGRRPGADAHTRDRVARQGRVGRGDDDGGRGEHAVREADRDLGGSVGGARGDDDRPSERDHRPADGRPVHVVVAARGGAGACVVLEDDGLPLRGGQGDFAGGGVAVDGQPVRGDQAAARGSGDVAGAVVLRDDGPVDVPAGEGVAERRTHDLVAGEQARGCSVEPDRGGDLRVHPVVLDGDRLDGVLRARGALADLDAVVRRGLDLDDLVVRDAADQACREVDAVGGRPVDLVAVDVDVGPAAAADPAVRGDGVDADAAAAGVLDDVVADDQPGTGHARSQSRVDAVALRALDEVALDDRLGPGVGVDRRVQDRVGDVVEYADTAVRRRPLRVAVHQPPPRTGLPRYRRGTRVAALDGDVVARVRVARLGAAVDLDRAAREGAAALLVALEPAVLDPHVLDALDVDRVVGGDVADGDVTEDVVAAVVDREALGRGGLPVPGAAGHGDVLMVFVAVVAAVAAVARVVHQRRRLAVAHEHVRAVGDDRGAGEDGQRARQLVPEPAGDEHDPAVRVACGVQRALDRGGVVVRPVADRPIVEGVEQPGLGAGRGGGALLAQSAEHPDPGGGGEPAPPQHAAPAQPFLLPAPGRDVALRVVLTTNHSVLLPLPSLVAAQHTTDADVPGGLVHPHHLPSLPAPRPTPVGAKPPPPGPGRPGSTRPRSGLRVGSCAATRGTGCVSMDRITTWSCRTWLCLPSRPVGGDDLPAALPGGHDGEGGEADQQRQPGAVDELGHVGGDEEQVDGEQDGRPRRQQPHRCAPLGAGDVEEQQRGDGDRAGDRHAEGEGEGGRAAEGEDQGQDRGHQQPVDPRDVDLPDGGPRGVGDPQPRQVAELGGLRGDRVRPSDHRLGRDHGGGRGQHDHRQPPVVRHEQQPHFEVGDAVPAVQQGVADQVLLVGGAAGLAVGVGQLPLQDLHPVGRGDAGLHGAAVNRLAARNTVAGRNGRRSTGKATPPPLGQHPAPQPPPSGP</sequence>
<reference evidence="2" key="1">
    <citation type="submission" date="2021-06" db="EMBL/GenBank/DDBJ databases">
        <authorList>
            <person name="Arsene-Ploetze F."/>
        </authorList>
    </citation>
    <scope>NUCLEOTIDE SEQUENCE</scope>
    <source>
        <strain evidence="2">SBRY1</strain>
    </source>
</reference>
<feature type="compositionally biased region" description="Pro residues" evidence="1">
    <location>
        <begin position="832"/>
        <end position="850"/>
    </location>
</feature>
<evidence type="ECO:0000313" key="3">
    <source>
        <dbReference type="Proteomes" id="UP001153328"/>
    </source>
</evidence>
<feature type="compositionally biased region" description="Basic and acidic residues" evidence="1">
    <location>
        <begin position="248"/>
        <end position="266"/>
    </location>
</feature>
<evidence type="ECO:0000256" key="1">
    <source>
        <dbReference type="SAM" id="MobiDB-lite"/>
    </source>
</evidence>
<feature type="compositionally biased region" description="Low complexity" evidence="1">
    <location>
        <begin position="852"/>
        <end position="862"/>
    </location>
</feature>
<organism evidence="2 3">
    <name type="scientific">Actinacidiphila bryophytorum</name>
    <dbReference type="NCBI Taxonomy" id="1436133"/>
    <lineage>
        <taxon>Bacteria</taxon>
        <taxon>Bacillati</taxon>
        <taxon>Actinomycetota</taxon>
        <taxon>Actinomycetes</taxon>
        <taxon>Kitasatosporales</taxon>
        <taxon>Streptomycetaceae</taxon>
        <taxon>Actinacidiphila</taxon>
    </lineage>
</organism>
<keyword evidence="3" id="KW-1185">Reference proteome</keyword>
<evidence type="ECO:0000313" key="2">
    <source>
        <dbReference type="EMBL" id="CAG7649758.1"/>
    </source>
</evidence>
<feature type="region of interest" description="Disordered" evidence="1">
    <location>
        <begin position="819"/>
        <end position="866"/>
    </location>
</feature>
<feature type="region of interest" description="Disordered" evidence="1">
    <location>
        <begin position="1130"/>
        <end position="1163"/>
    </location>
</feature>
<dbReference type="EMBL" id="CAJVAX010000019">
    <property type="protein sequence ID" value="CAG7649758.1"/>
    <property type="molecule type" value="Genomic_DNA"/>
</dbReference>
<feature type="compositionally biased region" description="Basic and acidic residues" evidence="1">
    <location>
        <begin position="1033"/>
        <end position="1065"/>
    </location>
</feature>
<feature type="region of interest" description="Disordered" evidence="1">
    <location>
        <begin position="149"/>
        <end position="266"/>
    </location>
</feature>
<dbReference type="Proteomes" id="UP001153328">
    <property type="component" value="Unassembled WGS sequence"/>
</dbReference>
<feature type="compositionally biased region" description="Pro residues" evidence="1">
    <location>
        <begin position="1146"/>
        <end position="1163"/>
    </location>
</feature>
<dbReference type="AlphaFoldDB" id="A0A9W4MEC7"/>
<accession>A0A9W4MEC7</accession>
<comment type="caution">
    <text evidence="2">The sequence shown here is derived from an EMBL/GenBank/DDBJ whole genome shotgun (WGS) entry which is preliminary data.</text>
</comment>
<feature type="region of interest" description="Disordered" evidence="1">
    <location>
        <begin position="901"/>
        <end position="1065"/>
    </location>
</feature>
<protein>
    <submittedName>
        <fullName evidence="2">Uncharacterized protein</fullName>
    </submittedName>
</protein>
<feature type="region of interest" description="Disordered" evidence="1">
    <location>
        <begin position="737"/>
        <end position="781"/>
    </location>
</feature>
<feature type="region of interest" description="Disordered" evidence="1">
    <location>
        <begin position="1"/>
        <end position="20"/>
    </location>
</feature>